<dbReference type="PANTHER" id="PTHR46388:SF2">
    <property type="entry name" value="NHL REPEAT-CONTAINING PROTEIN 2"/>
    <property type="match status" value="1"/>
</dbReference>
<evidence type="ECO:0000313" key="4">
    <source>
        <dbReference type="Proteomes" id="UP000831390"/>
    </source>
</evidence>
<dbReference type="SUPFAM" id="SSF50952">
    <property type="entry name" value="Soluble quinoprotein glucose dehydrogenase"/>
    <property type="match status" value="1"/>
</dbReference>
<dbReference type="PANTHER" id="PTHR46388">
    <property type="entry name" value="NHL REPEAT-CONTAINING PROTEIN 2"/>
    <property type="match status" value="1"/>
</dbReference>
<keyword evidence="1" id="KW-0677">Repeat</keyword>
<dbReference type="InterPro" id="IPR001258">
    <property type="entry name" value="NHL_repeat"/>
</dbReference>
<evidence type="ECO:0000313" key="3">
    <source>
        <dbReference type="EMBL" id="UOE36798.1"/>
    </source>
</evidence>
<dbReference type="Pfam" id="PF01436">
    <property type="entry name" value="NHL"/>
    <property type="match status" value="5"/>
</dbReference>
<evidence type="ECO:0000256" key="1">
    <source>
        <dbReference type="ARBA" id="ARBA00022737"/>
    </source>
</evidence>
<dbReference type="Proteomes" id="UP000831390">
    <property type="component" value="Plasmid unnamed4"/>
</dbReference>
<protein>
    <recommendedName>
        <fullName evidence="5">SMP-30/Gluconolactonase/LRE-like region domain-containing protein</fullName>
    </recommendedName>
</protein>
<geneLocation type="plasmid" evidence="3 4">
    <name>unnamed4</name>
</geneLocation>
<dbReference type="PROSITE" id="PS51125">
    <property type="entry name" value="NHL"/>
    <property type="match status" value="3"/>
</dbReference>
<keyword evidence="4" id="KW-1185">Reference proteome</keyword>
<sequence>MAQGADGVLYVADTNNNRIRRVRPDGQVSTLAGSGEVGTTDGPAATARFTNPTAIAVDARGTVYVTDNYSQAIRKITPDGQVSTLPGLGHLVAPGAGVSSFSSLAVDAAGTLYVADKPQDSIYKITAAGVASALPGSRPAGHFPSKGDTVVTLRRPAAVAVGNDGSVYVAGASDMRICRIWPSGRVRVLAGKPEFKAAYRGVRTEHFRPNGLAVAANGTVYVADAGRNAIHQILPNGQVSTLSYVAHSAPGAPRYAFGPGTAAHIASPWGLTRAADGSLYVVAHDDHRITRLSPDGQLGTLAGAGEVTRVDGPGPTARFREPFGVAVAPGGTVYVADGDNHCIRKITPEGAVSTLAGACEAGFADGAGAAARFTRPLGVAVGPGDTVYVADTGNHRIRKISPRGQVSTLAGSGQRGLANGTGPAARFTRPTGVAVAANGAVYVADSADCIRRIAPNGRVGTAVDLTPWREPPGNAEGRVAPFGVAIARDGTLYITGSLTARVYKVTPKGKVSILAGCGPHCDPYEEPSGAPSFRNPIGVAVAPDGSLYVTDPVNNAVRHVTPNGHFSTLIDDSGRAVNPAYTGSIVPAQPQGVAVDAAGKVYIADTSNNRVLVVW</sequence>
<dbReference type="Gene3D" id="2.120.10.30">
    <property type="entry name" value="TolB, C-terminal domain"/>
    <property type="match status" value="5"/>
</dbReference>
<organism evidence="3 4">
    <name type="scientific">Hymenobacter monticola</name>
    <dbReference type="NCBI Taxonomy" id="1705399"/>
    <lineage>
        <taxon>Bacteria</taxon>
        <taxon>Pseudomonadati</taxon>
        <taxon>Bacteroidota</taxon>
        <taxon>Cytophagia</taxon>
        <taxon>Cytophagales</taxon>
        <taxon>Hymenobacteraceae</taxon>
        <taxon>Hymenobacter</taxon>
    </lineage>
</organism>
<evidence type="ECO:0008006" key="5">
    <source>
        <dbReference type="Google" id="ProtNLM"/>
    </source>
</evidence>
<feature type="repeat" description="NHL" evidence="2">
    <location>
        <begin position="373"/>
        <end position="403"/>
    </location>
</feature>
<keyword evidence="3" id="KW-0614">Plasmid</keyword>
<dbReference type="InterPro" id="IPR011041">
    <property type="entry name" value="Quinoprot_gluc/sorb_DH_b-prop"/>
</dbReference>
<dbReference type="EMBL" id="CP094538">
    <property type="protein sequence ID" value="UOE36798.1"/>
    <property type="molecule type" value="Genomic_DNA"/>
</dbReference>
<name>A0ABY4BCD7_9BACT</name>
<gene>
    <name evidence="3" type="ORF">MTP16_25310</name>
</gene>
<feature type="repeat" description="NHL" evidence="2">
    <location>
        <begin position="307"/>
        <end position="349"/>
    </location>
</feature>
<accession>A0ABY4BCD7</accession>
<dbReference type="InterPro" id="IPR011042">
    <property type="entry name" value="6-blade_b-propeller_TolB-like"/>
</dbReference>
<proteinExistence type="predicted"/>
<reference evidence="3 4" key="1">
    <citation type="submission" date="2022-03" db="EMBL/GenBank/DDBJ databases">
        <title>Hymenobactersp. isolated from the air.</title>
        <authorList>
            <person name="Won M."/>
            <person name="Kwon S.-W."/>
        </authorList>
    </citation>
    <scope>NUCLEOTIDE SEQUENCE [LARGE SCALE GENOMIC DNA]</scope>
    <source>
        <strain evidence="3 4">KACC 22596</strain>
        <plasmid evidence="3 4">unnamed4</plasmid>
    </source>
</reference>
<feature type="repeat" description="NHL" evidence="2">
    <location>
        <begin position="49"/>
        <end position="79"/>
    </location>
</feature>
<evidence type="ECO:0000256" key="2">
    <source>
        <dbReference type="PROSITE-ProRule" id="PRU00504"/>
    </source>
</evidence>
<dbReference type="SUPFAM" id="SSF101898">
    <property type="entry name" value="NHL repeat"/>
    <property type="match status" value="2"/>
</dbReference>